<feature type="region of interest" description="Disordered" evidence="1">
    <location>
        <begin position="29"/>
        <end position="52"/>
    </location>
</feature>
<sequence>MRDTLDKDPGRTSRSDVLNLVSVPWKGKKCPRKQQKLLDKNNRETRRSGTLDSMSEENCWSKNELVLCFVVGEASFYWISSVIRRFHWARFVD</sequence>
<evidence type="ECO:0000313" key="3">
    <source>
        <dbReference type="Proteomes" id="UP000499080"/>
    </source>
</evidence>
<dbReference type="AlphaFoldDB" id="A0A4Y2DCA8"/>
<evidence type="ECO:0000313" key="2">
    <source>
        <dbReference type="EMBL" id="GBM13889.1"/>
    </source>
</evidence>
<dbReference type="Proteomes" id="UP000499080">
    <property type="component" value="Unassembled WGS sequence"/>
</dbReference>
<evidence type="ECO:0000256" key="1">
    <source>
        <dbReference type="SAM" id="MobiDB-lite"/>
    </source>
</evidence>
<proteinExistence type="predicted"/>
<protein>
    <submittedName>
        <fullName evidence="2">Uncharacterized protein</fullName>
    </submittedName>
</protein>
<reference evidence="2 3" key="1">
    <citation type="journal article" date="2019" name="Sci. Rep.">
        <title>Orb-weaving spider Araneus ventricosus genome elucidates the spidroin gene catalogue.</title>
        <authorList>
            <person name="Kono N."/>
            <person name="Nakamura H."/>
            <person name="Ohtoshi R."/>
            <person name="Moran D.A.P."/>
            <person name="Shinohara A."/>
            <person name="Yoshida Y."/>
            <person name="Fujiwara M."/>
            <person name="Mori M."/>
            <person name="Tomita M."/>
            <person name="Arakawa K."/>
        </authorList>
    </citation>
    <scope>NUCLEOTIDE SEQUENCE [LARGE SCALE GENOMIC DNA]</scope>
</reference>
<comment type="caution">
    <text evidence="2">The sequence shown here is derived from an EMBL/GenBank/DDBJ whole genome shotgun (WGS) entry which is preliminary data.</text>
</comment>
<feature type="compositionally biased region" description="Basic and acidic residues" evidence="1">
    <location>
        <begin position="36"/>
        <end position="49"/>
    </location>
</feature>
<organism evidence="2 3">
    <name type="scientific">Araneus ventricosus</name>
    <name type="common">Orbweaver spider</name>
    <name type="synonym">Epeira ventricosa</name>
    <dbReference type="NCBI Taxonomy" id="182803"/>
    <lineage>
        <taxon>Eukaryota</taxon>
        <taxon>Metazoa</taxon>
        <taxon>Ecdysozoa</taxon>
        <taxon>Arthropoda</taxon>
        <taxon>Chelicerata</taxon>
        <taxon>Arachnida</taxon>
        <taxon>Araneae</taxon>
        <taxon>Araneomorphae</taxon>
        <taxon>Entelegynae</taxon>
        <taxon>Araneoidea</taxon>
        <taxon>Araneidae</taxon>
        <taxon>Araneus</taxon>
    </lineage>
</organism>
<accession>A0A4Y2DCA8</accession>
<dbReference type="EMBL" id="BGPR01000335">
    <property type="protein sequence ID" value="GBM13889.1"/>
    <property type="molecule type" value="Genomic_DNA"/>
</dbReference>
<gene>
    <name evidence="2" type="ORF">AVEN_44139_1</name>
</gene>
<name>A0A4Y2DCA8_ARAVE</name>
<keyword evidence="3" id="KW-1185">Reference proteome</keyword>